<gene>
    <name evidence="3" type="ORF">C8A01DRAFT_50278</name>
</gene>
<feature type="region of interest" description="Disordered" evidence="1">
    <location>
        <begin position="186"/>
        <end position="205"/>
    </location>
</feature>
<feature type="domain" description="BTB" evidence="2">
    <location>
        <begin position="21"/>
        <end position="83"/>
    </location>
</feature>
<dbReference type="CDD" id="cd18186">
    <property type="entry name" value="BTB_POZ_ZBTB_KLHL-like"/>
    <property type="match status" value="1"/>
</dbReference>
<sequence length="244" mass="27392">MAAFKRLMGEISQARERDEFTDFVLTCGTERFPVHKVIVCSQSNVLHAACSKPFREAASGEYEIADQSPAMVRRIVDYFYTGDYKDCSESTQDLSKEKPGYSDEEKVTALYIHVRMFTLADIYQLDCLQSLAVTKYGKALEKKPSTKDLLDSISDVYQLTPPSVRALRDRAVVALRVQLEQKRRLRQPAFADPKPSGDKSGGPTDTLMAAYDEVATESPKFLKDLLNSYIRSPLLGQCHNCGLE</sequence>
<accession>A0AAN6PBQ4</accession>
<proteinExistence type="predicted"/>
<dbReference type="AlphaFoldDB" id="A0AAN6PBQ4"/>
<dbReference type="PANTHER" id="PTHR47843:SF5">
    <property type="entry name" value="BTB_POZ DOMAIN PROTEIN"/>
    <property type="match status" value="1"/>
</dbReference>
<dbReference type="PANTHER" id="PTHR47843">
    <property type="entry name" value="BTB DOMAIN-CONTAINING PROTEIN-RELATED"/>
    <property type="match status" value="1"/>
</dbReference>
<evidence type="ECO:0000313" key="3">
    <source>
        <dbReference type="EMBL" id="KAK4033062.1"/>
    </source>
</evidence>
<dbReference type="SMART" id="SM00225">
    <property type="entry name" value="BTB"/>
    <property type="match status" value="1"/>
</dbReference>
<keyword evidence="4" id="KW-1185">Reference proteome</keyword>
<dbReference type="Proteomes" id="UP001303115">
    <property type="component" value="Unassembled WGS sequence"/>
</dbReference>
<reference evidence="4" key="1">
    <citation type="journal article" date="2023" name="Mol. Phylogenet. Evol.">
        <title>Genome-scale phylogeny and comparative genomics of the fungal order Sordariales.</title>
        <authorList>
            <person name="Hensen N."/>
            <person name="Bonometti L."/>
            <person name="Westerberg I."/>
            <person name="Brannstrom I.O."/>
            <person name="Guillou S."/>
            <person name="Cros-Aarteil S."/>
            <person name="Calhoun S."/>
            <person name="Haridas S."/>
            <person name="Kuo A."/>
            <person name="Mondo S."/>
            <person name="Pangilinan J."/>
            <person name="Riley R."/>
            <person name="LaButti K."/>
            <person name="Andreopoulos B."/>
            <person name="Lipzen A."/>
            <person name="Chen C."/>
            <person name="Yan M."/>
            <person name="Daum C."/>
            <person name="Ng V."/>
            <person name="Clum A."/>
            <person name="Steindorff A."/>
            <person name="Ohm R.A."/>
            <person name="Martin F."/>
            <person name="Silar P."/>
            <person name="Natvig D.O."/>
            <person name="Lalanne C."/>
            <person name="Gautier V."/>
            <person name="Ament-Velasquez S.L."/>
            <person name="Kruys A."/>
            <person name="Hutchinson M.I."/>
            <person name="Powell A.J."/>
            <person name="Barry K."/>
            <person name="Miller A.N."/>
            <person name="Grigoriev I.V."/>
            <person name="Debuchy R."/>
            <person name="Gladieux P."/>
            <person name="Hiltunen Thoren M."/>
            <person name="Johannesson H."/>
        </authorList>
    </citation>
    <scope>NUCLEOTIDE SEQUENCE [LARGE SCALE GENOMIC DNA]</scope>
    <source>
        <strain evidence="4">CBS 284.82</strain>
    </source>
</reference>
<evidence type="ECO:0000259" key="2">
    <source>
        <dbReference type="PROSITE" id="PS50097"/>
    </source>
</evidence>
<organism evidence="3 4">
    <name type="scientific">Parachaetomium inaequale</name>
    <dbReference type="NCBI Taxonomy" id="2588326"/>
    <lineage>
        <taxon>Eukaryota</taxon>
        <taxon>Fungi</taxon>
        <taxon>Dikarya</taxon>
        <taxon>Ascomycota</taxon>
        <taxon>Pezizomycotina</taxon>
        <taxon>Sordariomycetes</taxon>
        <taxon>Sordariomycetidae</taxon>
        <taxon>Sordariales</taxon>
        <taxon>Chaetomiaceae</taxon>
        <taxon>Parachaetomium</taxon>
    </lineage>
</organism>
<name>A0AAN6PBQ4_9PEZI</name>
<comment type="caution">
    <text evidence="3">The sequence shown here is derived from an EMBL/GenBank/DDBJ whole genome shotgun (WGS) entry which is preliminary data.</text>
</comment>
<dbReference type="Gene3D" id="3.30.710.10">
    <property type="entry name" value="Potassium Channel Kv1.1, Chain A"/>
    <property type="match status" value="1"/>
</dbReference>
<evidence type="ECO:0000256" key="1">
    <source>
        <dbReference type="SAM" id="MobiDB-lite"/>
    </source>
</evidence>
<dbReference type="Pfam" id="PF00651">
    <property type="entry name" value="BTB"/>
    <property type="match status" value="1"/>
</dbReference>
<protein>
    <recommendedName>
        <fullName evidence="2">BTB domain-containing protein</fullName>
    </recommendedName>
</protein>
<evidence type="ECO:0000313" key="4">
    <source>
        <dbReference type="Proteomes" id="UP001303115"/>
    </source>
</evidence>
<dbReference type="InterPro" id="IPR000210">
    <property type="entry name" value="BTB/POZ_dom"/>
</dbReference>
<dbReference type="SUPFAM" id="SSF54695">
    <property type="entry name" value="POZ domain"/>
    <property type="match status" value="1"/>
</dbReference>
<dbReference type="PROSITE" id="PS50097">
    <property type="entry name" value="BTB"/>
    <property type="match status" value="1"/>
</dbReference>
<dbReference type="InterPro" id="IPR011333">
    <property type="entry name" value="SKP1/BTB/POZ_sf"/>
</dbReference>
<dbReference type="EMBL" id="MU854554">
    <property type="protein sequence ID" value="KAK4033062.1"/>
    <property type="molecule type" value="Genomic_DNA"/>
</dbReference>